<protein>
    <submittedName>
        <fullName evidence="2">Uncharacterized protein</fullName>
    </submittedName>
</protein>
<keyword evidence="3" id="KW-1185">Reference proteome</keyword>
<feature type="region of interest" description="Disordered" evidence="1">
    <location>
        <begin position="210"/>
        <end position="230"/>
    </location>
</feature>
<feature type="region of interest" description="Disordered" evidence="1">
    <location>
        <begin position="32"/>
        <end position="112"/>
    </location>
</feature>
<evidence type="ECO:0000256" key="1">
    <source>
        <dbReference type="SAM" id="MobiDB-lite"/>
    </source>
</evidence>
<dbReference type="Proteomes" id="UP001595729">
    <property type="component" value="Unassembled WGS sequence"/>
</dbReference>
<organism evidence="2 3">
    <name type="scientific">Hydrogenophaga luteola</name>
    <dbReference type="NCBI Taxonomy" id="1591122"/>
    <lineage>
        <taxon>Bacteria</taxon>
        <taxon>Pseudomonadati</taxon>
        <taxon>Pseudomonadota</taxon>
        <taxon>Betaproteobacteria</taxon>
        <taxon>Burkholderiales</taxon>
        <taxon>Comamonadaceae</taxon>
        <taxon>Hydrogenophaga</taxon>
    </lineage>
</organism>
<sequence length="230" mass="22657">MNKGVVAGAGLGLVLLAFLGGYWLANSGSAPAPAAGSASAPSPVTAAGPAGEAASSASGAASTGAPVTSAPAAAQSSAAEPASPVAGAPAPGAAGPSAAAPAAGGSRLTPEERRQLRASIRAKLAALQAKGPNVSIAEAQAVMDEVEQLGRGEFDPRYFKAVRDMLGYSGRVQTLSKELQSIASSSNAKDVARRQAILAEMRDLSDQISQSAAQVQSYARPLPAPAGTQK</sequence>
<evidence type="ECO:0000313" key="3">
    <source>
        <dbReference type="Proteomes" id="UP001595729"/>
    </source>
</evidence>
<feature type="compositionally biased region" description="Low complexity" evidence="1">
    <location>
        <begin position="32"/>
        <end position="106"/>
    </location>
</feature>
<reference evidence="3" key="1">
    <citation type="journal article" date="2019" name="Int. J. Syst. Evol. Microbiol.">
        <title>The Global Catalogue of Microorganisms (GCM) 10K type strain sequencing project: providing services to taxonomists for standard genome sequencing and annotation.</title>
        <authorList>
            <consortium name="The Broad Institute Genomics Platform"/>
            <consortium name="The Broad Institute Genome Sequencing Center for Infectious Disease"/>
            <person name="Wu L."/>
            <person name="Ma J."/>
        </authorList>
    </citation>
    <scope>NUCLEOTIDE SEQUENCE [LARGE SCALE GENOMIC DNA]</scope>
    <source>
        <strain evidence="3">KCTC 42501</strain>
    </source>
</reference>
<dbReference type="EMBL" id="JBHRXX010000007">
    <property type="protein sequence ID" value="MFC3685482.1"/>
    <property type="molecule type" value="Genomic_DNA"/>
</dbReference>
<evidence type="ECO:0000313" key="2">
    <source>
        <dbReference type="EMBL" id="MFC3685482.1"/>
    </source>
</evidence>
<accession>A0ABV7W981</accession>
<gene>
    <name evidence="2" type="ORF">ACFOPI_17910</name>
</gene>
<name>A0ABV7W981_9BURK</name>
<comment type="caution">
    <text evidence="2">The sequence shown here is derived from an EMBL/GenBank/DDBJ whole genome shotgun (WGS) entry which is preliminary data.</text>
</comment>
<dbReference type="RefSeq" id="WP_382176767.1">
    <property type="nucleotide sequence ID" value="NZ_JBHRXX010000007.1"/>
</dbReference>
<proteinExistence type="predicted"/>